<dbReference type="STRING" id="2880.D8LP58"/>
<evidence type="ECO:0000256" key="3">
    <source>
        <dbReference type="ARBA" id="ARBA00022840"/>
    </source>
</evidence>
<dbReference type="InterPro" id="IPR001650">
    <property type="entry name" value="Helicase_C-like"/>
</dbReference>
<dbReference type="EMBL" id="FN648730">
    <property type="protein sequence ID" value="CBN80329.1"/>
    <property type="molecule type" value="Genomic_DNA"/>
</dbReference>
<dbReference type="GO" id="GO:0016787">
    <property type="term" value="F:hydrolase activity"/>
    <property type="evidence" value="ECO:0007669"/>
    <property type="project" value="UniProtKB-KW"/>
</dbReference>
<feature type="domain" description="Helicase C-terminal" evidence="7">
    <location>
        <begin position="421"/>
        <end position="590"/>
    </location>
</feature>
<dbReference type="GO" id="GO:0005634">
    <property type="term" value="C:nucleus"/>
    <property type="evidence" value="ECO:0007669"/>
    <property type="project" value="TreeGrafter"/>
</dbReference>
<evidence type="ECO:0000259" key="7">
    <source>
        <dbReference type="PROSITE" id="PS51194"/>
    </source>
</evidence>
<name>D8LP58_ECTSI</name>
<dbReference type="PROSITE" id="PS51192">
    <property type="entry name" value="HELICASE_ATP_BIND_1"/>
    <property type="match status" value="1"/>
</dbReference>
<dbReference type="GO" id="GO:0008094">
    <property type="term" value="F:ATP-dependent activity, acting on DNA"/>
    <property type="evidence" value="ECO:0007669"/>
    <property type="project" value="TreeGrafter"/>
</dbReference>
<dbReference type="SMART" id="SM00487">
    <property type="entry name" value="DEXDc"/>
    <property type="match status" value="1"/>
</dbReference>
<keyword evidence="8" id="KW-0347">Helicase</keyword>
<dbReference type="OrthoDB" id="3270319at2759"/>
<evidence type="ECO:0000259" key="6">
    <source>
        <dbReference type="PROSITE" id="PS51192"/>
    </source>
</evidence>
<dbReference type="SUPFAM" id="SSF52540">
    <property type="entry name" value="P-loop containing nucleoside triphosphate hydrolases"/>
    <property type="match status" value="1"/>
</dbReference>
<keyword evidence="1" id="KW-0547">Nucleotide-binding</keyword>
<dbReference type="GO" id="GO:0006281">
    <property type="term" value="P:DNA repair"/>
    <property type="evidence" value="ECO:0007669"/>
    <property type="project" value="TreeGrafter"/>
</dbReference>
<gene>
    <name evidence="8" type="ORF">Esi_0052_0082</name>
</gene>
<evidence type="ECO:0000256" key="4">
    <source>
        <dbReference type="SAM" id="Coils"/>
    </source>
</evidence>
<feature type="region of interest" description="Disordered" evidence="5">
    <location>
        <begin position="73"/>
        <end position="115"/>
    </location>
</feature>
<evidence type="ECO:0000256" key="5">
    <source>
        <dbReference type="SAM" id="MobiDB-lite"/>
    </source>
</evidence>
<dbReference type="InterPro" id="IPR014001">
    <property type="entry name" value="Helicase_ATP-bd"/>
</dbReference>
<proteinExistence type="predicted"/>
<dbReference type="Gene3D" id="3.40.50.300">
    <property type="entry name" value="P-loop containing nucleotide triphosphate hydrolases"/>
    <property type="match status" value="2"/>
</dbReference>
<keyword evidence="2" id="KW-0378">Hydrolase</keyword>
<dbReference type="Pfam" id="PF00176">
    <property type="entry name" value="SNF2-rel_dom"/>
    <property type="match status" value="1"/>
</dbReference>
<organism evidence="8 9">
    <name type="scientific">Ectocarpus siliculosus</name>
    <name type="common">Brown alga</name>
    <name type="synonym">Conferva siliculosa</name>
    <dbReference type="NCBI Taxonomy" id="2880"/>
    <lineage>
        <taxon>Eukaryota</taxon>
        <taxon>Sar</taxon>
        <taxon>Stramenopiles</taxon>
        <taxon>Ochrophyta</taxon>
        <taxon>PX clade</taxon>
        <taxon>Phaeophyceae</taxon>
        <taxon>Ectocarpales</taxon>
        <taxon>Ectocarpaceae</taxon>
        <taxon>Ectocarpus</taxon>
    </lineage>
</organism>
<evidence type="ECO:0000313" key="9">
    <source>
        <dbReference type="Proteomes" id="UP000002630"/>
    </source>
</evidence>
<dbReference type="EMBL" id="FN649741">
    <property type="protein sequence ID" value="CBN80329.1"/>
    <property type="molecule type" value="Genomic_DNA"/>
</dbReference>
<dbReference type="Pfam" id="PF00271">
    <property type="entry name" value="Helicase_C"/>
    <property type="match status" value="1"/>
</dbReference>
<dbReference type="InParanoid" id="D8LP58"/>
<reference evidence="8 9" key="1">
    <citation type="journal article" date="2010" name="Nature">
        <title>The Ectocarpus genome and the independent evolution of multicellularity in brown algae.</title>
        <authorList>
            <person name="Cock J.M."/>
            <person name="Sterck L."/>
            <person name="Rouze P."/>
            <person name="Scornet D."/>
            <person name="Allen A.E."/>
            <person name="Amoutzias G."/>
            <person name="Anthouard V."/>
            <person name="Artiguenave F."/>
            <person name="Aury J.M."/>
            <person name="Badger J.H."/>
            <person name="Beszteri B."/>
            <person name="Billiau K."/>
            <person name="Bonnet E."/>
            <person name="Bothwell J.H."/>
            <person name="Bowler C."/>
            <person name="Boyen C."/>
            <person name="Brownlee C."/>
            <person name="Carrano C.J."/>
            <person name="Charrier B."/>
            <person name="Cho G.Y."/>
            <person name="Coelho S.M."/>
            <person name="Collen J."/>
            <person name="Corre E."/>
            <person name="Da Silva C."/>
            <person name="Delage L."/>
            <person name="Delaroque N."/>
            <person name="Dittami S.M."/>
            <person name="Doulbeau S."/>
            <person name="Elias M."/>
            <person name="Farnham G."/>
            <person name="Gachon C.M."/>
            <person name="Gschloessl B."/>
            <person name="Heesch S."/>
            <person name="Jabbari K."/>
            <person name="Jubin C."/>
            <person name="Kawai H."/>
            <person name="Kimura K."/>
            <person name="Kloareg B."/>
            <person name="Kupper F.C."/>
            <person name="Lang D."/>
            <person name="Le Bail A."/>
            <person name="Leblanc C."/>
            <person name="Lerouge P."/>
            <person name="Lohr M."/>
            <person name="Lopez P.J."/>
            <person name="Martens C."/>
            <person name="Maumus F."/>
            <person name="Michel G."/>
            <person name="Miranda-Saavedra D."/>
            <person name="Morales J."/>
            <person name="Moreau H."/>
            <person name="Motomura T."/>
            <person name="Nagasato C."/>
            <person name="Napoli C.A."/>
            <person name="Nelson D.R."/>
            <person name="Nyvall-Collen P."/>
            <person name="Peters A.F."/>
            <person name="Pommier C."/>
            <person name="Potin P."/>
            <person name="Poulain J."/>
            <person name="Quesneville H."/>
            <person name="Read B."/>
            <person name="Rensing S.A."/>
            <person name="Ritter A."/>
            <person name="Rousvoal S."/>
            <person name="Samanta M."/>
            <person name="Samson G."/>
            <person name="Schroeder D.C."/>
            <person name="Segurens B."/>
            <person name="Strittmatter M."/>
            <person name="Tonon T."/>
            <person name="Tregear J.W."/>
            <person name="Valentin K."/>
            <person name="von Dassow P."/>
            <person name="Yamagishi T."/>
            <person name="Van de Peer Y."/>
            <person name="Wincker P."/>
        </authorList>
    </citation>
    <scope>NUCLEOTIDE SEQUENCE [LARGE SCALE GENOMIC DNA]</scope>
    <source>
        <strain evidence="9">Ec32 / CCAP1310/4</strain>
    </source>
</reference>
<dbReference type="PROSITE" id="PS51194">
    <property type="entry name" value="HELICASE_CTER"/>
    <property type="match status" value="1"/>
</dbReference>
<dbReference type="CDD" id="cd18793">
    <property type="entry name" value="SF2_C_SNF"/>
    <property type="match status" value="1"/>
</dbReference>
<dbReference type="PANTHER" id="PTHR45626">
    <property type="entry name" value="TRANSCRIPTION TERMINATION FACTOR 2-RELATED"/>
    <property type="match status" value="1"/>
</dbReference>
<dbReference type="GO" id="GO:0004386">
    <property type="term" value="F:helicase activity"/>
    <property type="evidence" value="ECO:0007669"/>
    <property type="project" value="UniProtKB-KW"/>
</dbReference>
<dbReference type="InterPro" id="IPR049730">
    <property type="entry name" value="SNF2/RAD54-like_C"/>
</dbReference>
<dbReference type="InterPro" id="IPR000330">
    <property type="entry name" value="SNF2_N"/>
</dbReference>
<accession>D8LP58</accession>
<dbReference type="GO" id="GO:0005524">
    <property type="term" value="F:ATP binding"/>
    <property type="evidence" value="ECO:0007669"/>
    <property type="project" value="UniProtKB-KW"/>
</dbReference>
<protein>
    <submittedName>
        <fullName evidence="8">Helicase</fullName>
    </submittedName>
</protein>
<keyword evidence="9" id="KW-1185">Reference proteome</keyword>
<keyword evidence="4" id="KW-0175">Coiled coil</keyword>
<feature type="coiled-coil region" evidence="4">
    <location>
        <begin position="35"/>
        <end position="62"/>
    </location>
</feature>
<dbReference type="Proteomes" id="UP000002630">
    <property type="component" value="Linkage Group LG16"/>
</dbReference>
<dbReference type="InterPro" id="IPR050628">
    <property type="entry name" value="SNF2_RAD54_helicase_TF"/>
</dbReference>
<evidence type="ECO:0000256" key="2">
    <source>
        <dbReference type="ARBA" id="ARBA00022801"/>
    </source>
</evidence>
<evidence type="ECO:0000256" key="1">
    <source>
        <dbReference type="ARBA" id="ARBA00022741"/>
    </source>
</evidence>
<dbReference type="AlphaFoldDB" id="D8LP58"/>
<evidence type="ECO:0000313" key="8">
    <source>
        <dbReference type="EMBL" id="CBN80329.1"/>
    </source>
</evidence>
<dbReference type="InterPro" id="IPR027417">
    <property type="entry name" value="P-loop_NTPase"/>
</dbReference>
<keyword evidence="3" id="KW-0067">ATP-binding</keyword>
<dbReference type="SMART" id="SM00490">
    <property type="entry name" value="HELICc"/>
    <property type="match status" value="1"/>
</dbReference>
<feature type="domain" description="Helicase ATP-binding" evidence="6">
    <location>
        <begin position="156"/>
        <end position="295"/>
    </location>
</feature>
<sequence>MTVSQNYENDLAMAVAIAMKKSGITFAPSPISAEKDTKKNSIKEAEAKKKKIARQMLRLQEDLVSSQKRVGVGGVVGRSGRPRAKRVRYDPSAEKKRVRPSKPAPKMLNPTRSTVDDRVDTARTRALGRKQETEKRNQCNVIEFMKRVADPTKNKEKQYANTKGLLIAHGMGSGKTLTSLWVAKEYIAKNRVKFVNILAPNVAVGEFIDSFERAGITPQIAGKIRVLTHDEFALNKKAREFSKSLVIVDEAHMFTGIKYDALAKADVSYLMLLSGTPAPNAPSEIVPLINLLYRKKKDNWTKQKWDKSTTTSSEKKKFLRDKVSMYNIGPKYNYLRKRGTEFHSANKFPGYKVSMRNVKLSPSQNAAYVKLNKTVKKESPGQREKHPFYARERKIVNTHPKRQKGRVTPKVAKVASDVVRDIKKSHSRKQSKHDPDRLSRGRLLLYAYHKDTIADLEGEIRRLCDEKNIVSPQISTYNGDTSAGERMRIKQAFNNGEMDLLIISKAGSVGLDLQCTSKVFMFDLWWNIPQMNQVIGRAIRFKSHHEPCKHKHVDVYVYQSVFVTKQDKGVKVFDAQVLLDAVKKWTKVSHMIENVMKPASIKNAASCDK</sequence>